<dbReference type="OrthoDB" id="6371642at2759"/>
<dbReference type="KEGG" id="tpal:117645407"/>
<accession>A0A6P8Z4G9</accession>
<gene>
    <name evidence="7" type="primary">LOC117645407</name>
</gene>
<dbReference type="PANTHER" id="PTHR11511">
    <property type="entry name" value="LARVAL STORAGE PROTEIN/PHENOLOXIDASE"/>
    <property type="match status" value="1"/>
</dbReference>
<name>A0A6P8Z4G9_THRPL</name>
<dbReference type="SUPFAM" id="SSF48050">
    <property type="entry name" value="Hemocyanin, N-terminal domain"/>
    <property type="match status" value="1"/>
</dbReference>
<sequence>MYKVTVALLATLAVAAALHIPNVRTGATDNAHISKYATQDGSEPAAAGQSHGFNVAVLAGGQDVAQRQKLVLQLLRNVGQKNMYPELLALGKSWNPEQMIDRYANQWAVKNFVSMWKQGTLPRGEIFHVYNDSHLKEVVALFDMLYFAKDFDTFIKTAAWARDNVNESQFAYAFSVAVVHRDDCAGLVLPPLYEVAPQLYLHSGDIMDFVSAKMQGQINYVKMTNWTAGYEIANPEQLLGYFTEDVGVNAYHAYAHLYMPFWLNCEKYSITTCQIRGESFYYYYQQILARYNLQRMANYLPELEDFDWEETIKTGYNPDLLYPNGAHFPVRADQQDVSSIQSYSVQDIKAIEQRIKDAIDSGFVLGKDGNKIPITQYVKGINILGNIIEGNQDSVNSRYYGSYQTMIRNLLALIMDPSQEHGVAPGVIGHYETALRDPAFYILQKYVLGLFQQYQNNLPSYKPDDLIFSGVAVKDVAVDKLVTYFDLFDIDVTNAVDVATIDELDKLNYVAKTMRLNHQPFSYKIKVASDKKTSAVVRVFLGPSTELTHSNFYGEQASDVYYGHDTADLDRLRNYFVELDRFPVELKNGDNLIERNSREFTSTVGDNVSFKSLLKSAESGNTVLSTVDQQCGFPDRLVLPMGHKAGIPYSLFVMVTPHGADEHDHADYYHSEKVNYQAAVKDIYACNGLMTVVDNRPLGFPFDRQIDNFGRFYMPNMYFKDVVIFHKDSSADSVVFKKNVNDFDAVYAQAGHKHVPSHRLMDEEILREDDDVRAFL</sequence>
<dbReference type="PROSITE" id="PS00210">
    <property type="entry name" value="HEMOCYANIN_2"/>
    <property type="match status" value="1"/>
</dbReference>
<feature type="domain" description="Hemocyanin N-terminal" evidence="4">
    <location>
        <begin position="66"/>
        <end position="185"/>
    </location>
</feature>
<dbReference type="InterPro" id="IPR005203">
    <property type="entry name" value="Hemocyanin_C"/>
</dbReference>
<dbReference type="Pfam" id="PF03722">
    <property type="entry name" value="Hemocyanin_N"/>
    <property type="match status" value="1"/>
</dbReference>
<dbReference type="Gene3D" id="1.10.1280.10">
    <property type="entry name" value="Di-copper center containing domain from catechol oxidase"/>
    <property type="match status" value="1"/>
</dbReference>
<dbReference type="PROSITE" id="PS00209">
    <property type="entry name" value="HEMOCYANIN_1"/>
    <property type="match status" value="1"/>
</dbReference>
<dbReference type="Pfam" id="PF00372">
    <property type="entry name" value="Hemocyanin_M"/>
    <property type="match status" value="1"/>
</dbReference>
<evidence type="ECO:0000256" key="2">
    <source>
        <dbReference type="SAM" id="SignalP"/>
    </source>
</evidence>
<evidence type="ECO:0000313" key="6">
    <source>
        <dbReference type="Proteomes" id="UP000515158"/>
    </source>
</evidence>
<dbReference type="Pfam" id="PF03723">
    <property type="entry name" value="Hemocyanin_C"/>
    <property type="match status" value="1"/>
</dbReference>
<protein>
    <submittedName>
        <fullName evidence="7">Allergen Cr-PI-like isoform X1</fullName>
    </submittedName>
</protein>
<evidence type="ECO:0000256" key="1">
    <source>
        <dbReference type="ARBA" id="ARBA00022761"/>
    </source>
</evidence>
<dbReference type="FunCoup" id="A0A6P8Z4G9">
    <property type="interactions" value="12"/>
</dbReference>
<dbReference type="InterPro" id="IPR005204">
    <property type="entry name" value="Hemocyanin_N"/>
</dbReference>
<evidence type="ECO:0000259" key="5">
    <source>
        <dbReference type="Pfam" id="PF03723"/>
    </source>
</evidence>
<feature type="signal peptide" evidence="2">
    <location>
        <begin position="1"/>
        <end position="17"/>
    </location>
</feature>
<dbReference type="InterPro" id="IPR037020">
    <property type="entry name" value="Hemocyanin_C_sf"/>
</dbReference>
<dbReference type="InterPro" id="IPR014756">
    <property type="entry name" value="Ig_E-set"/>
</dbReference>
<keyword evidence="6" id="KW-1185">Reference proteome</keyword>
<evidence type="ECO:0000259" key="3">
    <source>
        <dbReference type="Pfam" id="PF00372"/>
    </source>
</evidence>
<dbReference type="RefSeq" id="XP_034241487.1">
    <property type="nucleotide sequence ID" value="XM_034385596.1"/>
</dbReference>
<dbReference type="PRINTS" id="PR00187">
    <property type="entry name" value="HAEMOCYANIN"/>
</dbReference>
<dbReference type="Gene3D" id="1.20.1370.10">
    <property type="entry name" value="Hemocyanin, N-terminal domain"/>
    <property type="match status" value="1"/>
</dbReference>
<dbReference type="InterPro" id="IPR008922">
    <property type="entry name" value="Di-copper_centre_dom_sf"/>
</dbReference>
<dbReference type="SUPFAM" id="SSF81296">
    <property type="entry name" value="E set domains"/>
    <property type="match status" value="1"/>
</dbReference>
<dbReference type="GO" id="GO:0005615">
    <property type="term" value="C:extracellular space"/>
    <property type="evidence" value="ECO:0007669"/>
    <property type="project" value="UniProtKB-ARBA"/>
</dbReference>
<reference evidence="7" key="1">
    <citation type="submission" date="2025-08" db="UniProtKB">
        <authorList>
            <consortium name="RefSeq"/>
        </authorList>
    </citation>
    <scope>IDENTIFICATION</scope>
    <source>
        <tissue evidence="7">Total insect</tissue>
    </source>
</reference>
<dbReference type="PANTHER" id="PTHR11511:SF5">
    <property type="entry name" value="FAT-BODY PROTEIN 1-RELATED"/>
    <property type="match status" value="1"/>
</dbReference>
<feature type="chain" id="PRO_5028222141" evidence="2">
    <location>
        <begin position="18"/>
        <end position="776"/>
    </location>
</feature>
<feature type="domain" description="Hemocyanin middle" evidence="3">
    <location>
        <begin position="191"/>
        <end position="451"/>
    </location>
</feature>
<evidence type="ECO:0000259" key="4">
    <source>
        <dbReference type="Pfam" id="PF03722"/>
    </source>
</evidence>
<dbReference type="GO" id="GO:0045735">
    <property type="term" value="F:nutrient reservoir activity"/>
    <property type="evidence" value="ECO:0007669"/>
    <property type="project" value="UniProtKB-KW"/>
</dbReference>
<dbReference type="AlphaFoldDB" id="A0A6P8Z4G9"/>
<dbReference type="Proteomes" id="UP000515158">
    <property type="component" value="Unplaced"/>
</dbReference>
<dbReference type="Gene3D" id="2.60.40.1520">
    <property type="entry name" value="Hemocyanin, C-terminal domain"/>
    <property type="match status" value="1"/>
</dbReference>
<evidence type="ECO:0000313" key="7">
    <source>
        <dbReference type="RefSeq" id="XP_034241487.1"/>
    </source>
</evidence>
<dbReference type="SUPFAM" id="SSF48056">
    <property type="entry name" value="Di-copper centre-containing domain"/>
    <property type="match status" value="1"/>
</dbReference>
<keyword evidence="2" id="KW-0732">Signal</keyword>
<feature type="domain" description="Hemocyanin C-terminal" evidence="5">
    <location>
        <begin position="461"/>
        <end position="726"/>
    </location>
</feature>
<proteinExistence type="predicted"/>
<dbReference type="InParanoid" id="A0A6P8Z4G9"/>
<dbReference type="InterPro" id="IPR036697">
    <property type="entry name" value="Hemocyanin_N_sf"/>
</dbReference>
<keyword evidence="1" id="KW-0758">Storage protein</keyword>
<organism evidence="7">
    <name type="scientific">Thrips palmi</name>
    <name type="common">Melon thrips</name>
    <dbReference type="NCBI Taxonomy" id="161013"/>
    <lineage>
        <taxon>Eukaryota</taxon>
        <taxon>Metazoa</taxon>
        <taxon>Ecdysozoa</taxon>
        <taxon>Arthropoda</taxon>
        <taxon>Hexapoda</taxon>
        <taxon>Insecta</taxon>
        <taxon>Pterygota</taxon>
        <taxon>Neoptera</taxon>
        <taxon>Paraneoptera</taxon>
        <taxon>Thysanoptera</taxon>
        <taxon>Terebrantia</taxon>
        <taxon>Thripoidea</taxon>
        <taxon>Thripidae</taxon>
        <taxon>Thrips</taxon>
    </lineage>
</organism>
<dbReference type="InterPro" id="IPR013788">
    <property type="entry name" value="Hemocyanin/hexamerin"/>
</dbReference>
<dbReference type="InterPro" id="IPR000896">
    <property type="entry name" value="Hemocyanin/hexamerin_mid_dom"/>
</dbReference>
<dbReference type="GeneID" id="117645407"/>